<dbReference type="Gene3D" id="2.180.10.10">
    <property type="entry name" value="RHS repeat-associated core"/>
    <property type="match status" value="1"/>
</dbReference>
<gene>
    <name evidence="1" type="ORF">EBB_05545</name>
</gene>
<dbReference type="NCBIfam" id="TIGR01643">
    <property type="entry name" value="YD_repeat_2x"/>
    <property type="match status" value="1"/>
</dbReference>
<dbReference type="Proteomes" id="UP000641152">
    <property type="component" value="Unassembled WGS sequence"/>
</dbReference>
<protein>
    <submittedName>
        <fullName evidence="1">RHS repeat protein</fullName>
    </submittedName>
</protein>
<accession>A0ABR9DA94</accession>
<keyword evidence="2" id="KW-1185">Reference proteome</keyword>
<dbReference type="InterPro" id="IPR031325">
    <property type="entry name" value="RHS_repeat"/>
</dbReference>
<organism evidence="1 2">
    <name type="scientific">Methylomonas fluvii</name>
    <dbReference type="NCBI Taxonomy" id="1854564"/>
    <lineage>
        <taxon>Bacteria</taxon>
        <taxon>Pseudomonadati</taxon>
        <taxon>Pseudomonadota</taxon>
        <taxon>Gammaproteobacteria</taxon>
        <taxon>Methylococcales</taxon>
        <taxon>Methylococcaceae</taxon>
        <taxon>Methylomonas</taxon>
    </lineage>
</organism>
<evidence type="ECO:0000313" key="2">
    <source>
        <dbReference type="Proteomes" id="UP000641152"/>
    </source>
</evidence>
<dbReference type="EMBL" id="JACXST010000001">
    <property type="protein sequence ID" value="MBD9359998.1"/>
    <property type="molecule type" value="Genomic_DNA"/>
</dbReference>
<dbReference type="InterPro" id="IPR006530">
    <property type="entry name" value="YD"/>
</dbReference>
<sequence length="93" mass="10644">MVTRYQYDSDNRLIRAETPIGTTQYRYDAMSRRIAKHTAQGETRFQYDGRTCWRKPTTSAAASNQVEKLADAGRVIPGNESLYCDCVPMAEWC</sequence>
<reference evidence="1 2" key="1">
    <citation type="submission" date="2020-09" db="EMBL/GenBank/DDBJ databases">
        <title>Methylomonas albis sp. nov. and Methylomonas fluvii sp. nov.: Two cold-adapted methanotrophs from the River Elbe and an amended description of Methylovulum psychrotolerans strain Eb1.</title>
        <authorList>
            <person name="Bussmann I.K."/>
            <person name="Klings K.-W."/>
            <person name="Warnstedt J."/>
            <person name="Hoppert M."/>
            <person name="Saborowski A."/>
            <person name="Horn F."/>
            <person name="Liebner S."/>
        </authorList>
    </citation>
    <scope>NUCLEOTIDE SEQUENCE [LARGE SCALE GENOMIC DNA]</scope>
    <source>
        <strain evidence="1 2">EbB</strain>
    </source>
</reference>
<comment type="caution">
    <text evidence="1">The sequence shown here is derived from an EMBL/GenBank/DDBJ whole genome shotgun (WGS) entry which is preliminary data.</text>
</comment>
<evidence type="ECO:0000313" key="1">
    <source>
        <dbReference type="EMBL" id="MBD9359998.1"/>
    </source>
</evidence>
<name>A0ABR9DA94_9GAMM</name>
<proteinExistence type="predicted"/>
<dbReference type="Pfam" id="PF05593">
    <property type="entry name" value="RHS_repeat"/>
    <property type="match status" value="1"/>
</dbReference>